<evidence type="ECO:0000313" key="2">
    <source>
        <dbReference type="EMBL" id="KAJ1255961.1"/>
    </source>
</evidence>
<reference evidence="2 3" key="1">
    <citation type="submission" date="2022-10" db="EMBL/GenBank/DDBJ databases">
        <title>WGS assembly of Paspalum vaginatum 540-79.</title>
        <authorList>
            <person name="Sun G."/>
            <person name="Wase N."/>
            <person name="Shu S."/>
            <person name="Jenkins J."/>
            <person name="Zhou B."/>
            <person name="Torres-Rodriguez J."/>
            <person name="Chen C."/>
            <person name="Sandor L."/>
            <person name="Plott C."/>
            <person name="Yoshinga Y."/>
            <person name="Daum C."/>
            <person name="Qi P."/>
            <person name="Barry K."/>
            <person name="Lipzen A."/>
            <person name="Berry L."/>
            <person name="Pedersen C."/>
            <person name="Gottilla T."/>
            <person name="Foltz A."/>
            <person name="Yu H."/>
            <person name="O'Malley R."/>
            <person name="Zhang C."/>
            <person name="Devos K."/>
            <person name="Sigmon B."/>
            <person name="Yu B."/>
            <person name="Obata T."/>
            <person name="Schmutz J."/>
            <person name="Schnable J."/>
        </authorList>
    </citation>
    <scope>NUCLEOTIDE SEQUENCE [LARGE SCALE GENOMIC DNA]</scope>
    <source>
        <strain evidence="3">cv. 540-79</strain>
    </source>
</reference>
<proteinExistence type="predicted"/>
<feature type="signal peptide" evidence="1">
    <location>
        <begin position="1"/>
        <end position="27"/>
    </location>
</feature>
<protein>
    <submittedName>
        <fullName evidence="2">Uncharacterized protein</fullName>
    </submittedName>
</protein>
<evidence type="ECO:0000313" key="3">
    <source>
        <dbReference type="Proteomes" id="UP001164776"/>
    </source>
</evidence>
<dbReference type="EMBL" id="MU629602">
    <property type="protein sequence ID" value="KAJ1255961.1"/>
    <property type="molecule type" value="Genomic_DNA"/>
</dbReference>
<dbReference type="Proteomes" id="UP001164776">
    <property type="component" value="Unassembled WGS sequence"/>
</dbReference>
<sequence length="84" mass="9692">MVIIILIIMRWRFPTLLLNGLLKLLHSLHQLTHLVTHLLNLLSRNSMGRGIVVSCHVSIKGESNRRKYVWNHSLTSYKTSSFSP</sequence>
<feature type="chain" id="PRO_5040754276" evidence="1">
    <location>
        <begin position="28"/>
        <end position="84"/>
    </location>
</feature>
<organism evidence="2 3">
    <name type="scientific">Paspalum vaginatum</name>
    <name type="common">seashore paspalum</name>
    <dbReference type="NCBI Taxonomy" id="158149"/>
    <lineage>
        <taxon>Eukaryota</taxon>
        <taxon>Viridiplantae</taxon>
        <taxon>Streptophyta</taxon>
        <taxon>Embryophyta</taxon>
        <taxon>Tracheophyta</taxon>
        <taxon>Spermatophyta</taxon>
        <taxon>Magnoliopsida</taxon>
        <taxon>Liliopsida</taxon>
        <taxon>Poales</taxon>
        <taxon>Poaceae</taxon>
        <taxon>PACMAD clade</taxon>
        <taxon>Panicoideae</taxon>
        <taxon>Andropogonodae</taxon>
        <taxon>Paspaleae</taxon>
        <taxon>Paspalinae</taxon>
        <taxon>Paspalum</taxon>
    </lineage>
</organism>
<evidence type="ECO:0000256" key="1">
    <source>
        <dbReference type="SAM" id="SignalP"/>
    </source>
</evidence>
<comment type="caution">
    <text evidence="2">The sequence shown here is derived from an EMBL/GenBank/DDBJ whole genome shotgun (WGS) entry which is preliminary data.</text>
</comment>
<gene>
    <name evidence="2" type="ORF">BS78_K127500</name>
</gene>
<keyword evidence="3" id="KW-1185">Reference proteome</keyword>
<name>A0A9W7XCC1_9POAL</name>
<keyword evidence="1" id="KW-0732">Signal</keyword>
<accession>A0A9W7XCC1</accession>
<dbReference type="AlphaFoldDB" id="A0A9W7XCC1"/>